<evidence type="ECO:0000256" key="5">
    <source>
        <dbReference type="ARBA" id="ARBA00022840"/>
    </source>
</evidence>
<dbReference type="eggNOG" id="KOG4658">
    <property type="taxonomic scope" value="Eukaryota"/>
</dbReference>
<keyword evidence="2" id="KW-0677">Repeat</keyword>
<dbReference type="Proteomes" id="UP000265566">
    <property type="component" value="Chromosome 2"/>
</dbReference>
<dbReference type="InterPro" id="IPR036388">
    <property type="entry name" value="WH-like_DNA-bd_sf"/>
</dbReference>
<keyword evidence="4" id="KW-0611">Plant defense</keyword>
<dbReference type="GO" id="GO:0051707">
    <property type="term" value="P:response to other organism"/>
    <property type="evidence" value="ECO:0007669"/>
    <property type="project" value="UniProtKB-ARBA"/>
</dbReference>
<accession>A2Q572</accession>
<keyword evidence="1" id="KW-0433">Leucine-rich repeat</keyword>
<dbReference type="GO" id="GO:0006952">
    <property type="term" value="P:defense response"/>
    <property type="evidence" value="ECO:0007669"/>
    <property type="project" value="UniProtKB-KW"/>
</dbReference>
<dbReference type="HOGENOM" id="CLU_000837_8_8_1"/>
<dbReference type="EMBL" id="PSQE01000002">
    <property type="protein sequence ID" value="RHN73501.1"/>
    <property type="molecule type" value="Genomic_DNA"/>
</dbReference>
<reference evidence="11 14" key="4">
    <citation type="journal article" date="2014" name="BMC Genomics">
        <title>An improved genome release (version Mt4.0) for the model legume Medicago truncatula.</title>
        <authorList>
            <person name="Tang H."/>
            <person name="Krishnakumar V."/>
            <person name="Bidwell S."/>
            <person name="Rosen B."/>
            <person name="Chan A."/>
            <person name="Zhou S."/>
            <person name="Gentzbittel L."/>
            <person name="Childs K.L."/>
            <person name="Yandell M."/>
            <person name="Gundlach H."/>
            <person name="Mayer K.F."/>
            <person name="Schwartz D.C."/>
            <person name="Town C.D."/>
        </authorList>
    </citation>
    <scope>GENOME REANNOTATION</scope>
    <source>
        <strain evidence="13 14">cv. Jemalong A17</strain>
    </source>
</reference>
<evidence type="ECO:0000313" key="15">
    <source>
        <dbReference type="Proteomes" id="UP000265566"/>
    </source>
</evidence>
<sequence length="1229" mass="138654">MAAEFVGGAIVNSIIQVLVDKLASTEMMDYFRTKLDGNLLMKLNNSLISINAVVEYAEQQQIRRSTVRTWICNVKDAIMDAEDVLDEIYIQNLKSKLPFTSYHKNVQSKLQDIAANLELLVNMKNTLSLNDKTAADGSTLCSPIIPTNLPREPFIYGRDNEKELISDWLKFKNDKLSVISLVAMGGMGKTTLAQHLFNDPSIQENFDVLAWVHVSGEFNALQIMRDTLAEISGSYLNDTNFTLVQRKVANELNGKKFFIVLDNMWNDNEVELKDLKIPFQCGAEGSKILVTTRKSEVASGMESDHTHLLQKLEEEHAWDLFSKHAFKNLESSRITIGPGVFELIAEDVMRKCNGLPLALEAIGRLLSVHSSFKDWSEISKSGIWNLPGETRIVPALMLSYQKLPYDLKRCFGYCALFPKGYLFDKDDLILLWTAENFLPGQKKGENFLPGQKKGESYFNHLLSISFFQPSEKYKNYFIMHDLFHDLAETVFGDFCLTLGAERGKNISGITRHFSFVCDKIGSSKGFETLYTDNKLWTFIPLSMNSYQHRWLSPLTSLELPKLFLKCKLLRVLSLCGYMDMVELPDTVRNLIHLRHLDLSRTGIRNLPDSLCSLLYLQTLKVKDCEYLEELPVNLHKLVKLSYLDFSGTKVTRMPIQMDRLQNLQVLSSFYVDKGSESNVKQLGDLTLHGDLSIFELQNITNPSDAALADMKSKSHLLKLNLRWNATSTSSKNEREVLENLKPSIHLTTLSIEKYGGTFFPSWFGDNSLISLVSLELSNCKHCMMLPSLGTMSSLKHLRITGLSGIVEIRTEFYRDVSCSSPSVPFPSLETLIFKDMDGWKDWESEAVEVEGVFPRLRKLYIVRCPSLKGKMPKSLECLVNLKICDCKQLVDSVPSSPKISELRLINCGELEFNYCSPSLKFLEIRGCCLGGSSVHLIGSALSECGTNIKVLKIEDCPTVQIPLAGHYNFLVKLVISGGCDSLTTFPLKLFPNLDTLDVYKCINFEMISQENEHLKLTSLLIEECPKFASFPNGGLSAPRLQQFYLSKLEELKSLPECMHILLPSLYKLSINDCPQLVSFSARGLPSSIKSLLLIKCSNLLINSLKWAFPANTSLCYMYIQETDVESFPNQGLIPLSLTTLNITGCQNLKQLDYKGLDHLPSLSSLTLKNCPNIKRLPKEGLPRSISTLQISGNCPFLLERCKKPYGKDCERIAHIQCIMIDDPERDQQS</sequence>
<reference evidence="13" key="5">
    <citation type="submission" date="2015-04" db="UniProtKB">
        <authorList>
            <consortium name="EnsemblPlants"/>
        </authorList>
    </citation>
    <scope>IDENTIFICATION</scope>
    <source>
        <strain evidence="13">cv. Jemalong A17</strain>
    </source>
</reference>
<dbReference type="SUPFAM" id="SSF52058">
    <property type="entry name" value="L domain-like"/>
    <property type="match status" value="2"/>
</dbReference>
<dbReference type="KEGG" id="mtr:11446613"/>
<dbReference type="Pfam" id="PF23559">
    <property type="entry name" value="WHD_DRP"/>
    <property type="match status" value="1"/>
</dbReference>
<evidence type="ECO:0000259" key="7">
    <source>
        <dbReference type="Pfam" id="PF18052"/>
    </source>
</evidence>
<reference evidence="10" key="2">
    <citation type="submission" date="2007-03" db="EMBL/GenBank/DDBJ databases">
        <authorList>
            <consortium name="The International Medicago Genome Annotation Group"/>
        </authorList>
    </citation>
    <scope>NUCLEOTIDE SEQUENCE</scope>
</reference>
<organism evidence="10">
    <name type="scientific">Medicago truncatula</name>
    <name type="common">Barrel medic</name>
    <name type="synonym">Medicago tribuloides</name>
    <dbReference type="NCBI Taxonomy" id="3880"/>
    <lineage>
        <taxon>Eukaryota</taxon>
        <taxon>Viridiplantae</taxon>
        <taxon>Streptophyta</taxon>
        <taxon>Embryophyta</taxon>
        <taxon>Tracheophyta</taxon>
        <taxon>Spermatophyta</taxon>
        <taxon>Magnoliopsida</taxon>
        <taxon>eudicotyledons</taxon>
        <taxon>Gunneridae</taxon>
        <taxon>Pentapetalae</taxon>
        <taxon>rosids</taxon>
        <taxon>fabids</taxon>
        <taxon>Fabales</taxon>
        <taxon>Fabaceae</taxon>
        <taxon>Papilionoideae</taxon>
        <taxon>50 kb inversion clade</taxon>
        <taxon>NPAAA clade</taxon>
        <taxon>Hologalegina</taxon>
        <taxon>IRL clade</taxon>
        <taxon>Trifolieae</taxon>
        <taxon>Medicago</taxon>
    </lineage>
</organism>
<reference evidence="10" key="1">
    <citation type="submission" date="2005-04" db="EMBL/GenBank/DDBJ databases">
        <authorList>
            <person name="Town C.D."/>
        </authorList>
    </citation>
    <scope>NUCLEOTIDE SEQUENCE</scope>
</reference>
<dbReference type="Gene3D" id="1.20.5.4130">
    <property type="match status" value="1"/>
</dbReference>
<evidence type="ECO:0000256" key="3">
    <source>
        <dbReference type="ARBA" id="ARBA00022741"/>
    </source>
</evidence>
<dbReference type="Gene3D" id="1.10.10.10">
    <property type="entry name" value="Winged helix-like DNA-binding domain superfamily/Winged helix DNA-binding domain"/>
    <property type="match status" value="1"/>
</dbReference>
<dbReference type="Gene3D" id="1.10.8.430">
    <property type="entry name" value="Helical domain of apoptotic protease-activating factors"/>
    <property type="match status" value="1"/>
</dbReference>
<dbReference type="PANTHER" id="PTHR36766">
    <property type="entry name" value="PLANT BROAD-SPECTRUM MILDEW RESISTANCE PROTEIN RPW8"/>
    <property type="match status" value="1"/>
</dbReference>
<dbReference type="EMBL" id="AC160012">
    <property type="protein sequence ID" value="ABN08772.1"/>
    <property type="molecule type" value="Genomic_DNA"/>
</dbReference>
<evidence type="ECO:0000256" key="4">
    <source>
        <dbReference type="ARBA" id="ARBA00022821"/>
    </source>
</evidence>
<dbReference type="InterPro" id="IPR027417">
    <property type="entry name" value="P-loop_NTPase"/>
</dbReference>
<dbReference type="Proteomes" id="UP000002051">
    <property type="component" value="Chromosome 2"/>
</dbReference>
<gene>
    <name evidence="13" type="primary">11446613</name>
    <name evidence="11" type="ordered locus">MTR_2g039090</name>
    <name evidence="10" type="ORF">MtrDRAFT_AC160012g31v2</name>
    <name evidence="12" type="ORF">MtrunA17_Chr2g0299151</name>
</gene>
<evidence type="ECO:0000313" key="11">
    <source>
        <dbReference type="EMBL" id="AES65410.1"/>
    </source>
</evidence>
<evidence type="ECO:0000313" key="14">
    <source>
        <dbReference type="Proteomes" id="UP000002051"/>
    </source>
</evidence>
<proteinExistence type="predicted"/>
<dbReference type="InterPro" id="IPR041118">
    <property type="entry name" value="Rx_N"/>
</dbReference>
<dbReference type="FunFam" id="3.40.50.300:FF:001091">
    <property type="entry name" value="Probable disease resistance protein At1g61300"/>
    <property type="match status" value="1"/>
</dbReference>
<evidence type="ECO:0000313" key="10">
    <source>
        <dbReference type="EMBL" id="ABN08772.1"/>
    </source>
</evidence>
<feature type="domain" description="R13L1/DRL21-like LRR repeat region" evidence="9">
    <location>
        <begin position="680"/>
        <end position="801"/>
    </location>
</feature>
<protein>
    <submittedName>
        <fullName evidence="10 11">Disease resistance protein</fullName>
    </submittedName>
    <submittedName>
        <fullName evidence="12">Putative P-loop containing nucleoside triphosphate hydrolase, leucine-rich repeat domain, L</fullName>
    </submittedName>
</protein>
<dbReference type="OrthoDB" id="1435778at2759"/>
<evidence type="ECO:0000259" key="6">
    <source>
        <dbReference type="Pfam" id="PF00931"/>
    </source>
</evidence>
<reference evidence="11 14" key="3">
    <citation type="journal article" date="2011" name="Nature">
        <title>The Medicago genome provides insight into the evolution of rhizobial symbioses.</title>
        <authorList>
            <person name="Young N.D."/>
            <person name="Debelle F."/>
            <person name="Oldroyd G.E."/>
            <person name="Geurts R."/>
            <person name="Cannon S.B."/>
            <person name="Udvardi M.K."/>
            <person name="Benedito V.A."/>
            <person name="Mayer K.F."/>
            <person name="Gouzy J."/>
            <person name="Schoof H."/>
            <person name="Van de Peer Y."/>
            <person name="Proost S."/>
            <person name="Cook D.R."/>
            <person name="Meyers B.C."/>
            <person name="Spannagl M."/>
            <person name="Cheung F."/>
            <person name="De Mita S."/>
            <person name="Krishnakumar V."/>
            <person name="Gundlach H."/>
            <person name="Zhou S."/>
            <person name="Mudge J."/>
            <person name="Bharti A.K."/>
            <person name="Murray J.D."/>
            <person name="Naoumkina M.A."/>
            <person name="Rosen B."/>
            <person name="Silverstein K.A."/>
            <person name="Tang H."/>
            <person name="Rombauts S."/>
            <person name="Zhao P.X."/>
            <person name="Zhou P."/>
            <person name="Barbe V."/>
            <person name="Bardou P."/>
            <person name="Bechner M."/>
            <person name="Bellec A."/>
            <person name="Berger A."/>
            <person name="Berges H."/>
            <person name="Bidwell S."/>
            <person name="Bisseling T."/>
            <person name="Choisne N."/>
            <person name="Couloux A."/>
            <person name="Denny R."/>
            <person name="Deshpande S."/>
            <person name="Dai X."/>
            <person name="Doyle J.J."/>
            <person name="Dudez A.M."/>
            <person name="Farmer A.D."/>
            <person name="Fouteau S."/>
            <person name="Franken C."/>
            <person name="Gibelin C."/>
            <person name="Gish J."/>
            <person name="Goldstein S."/>
            <person name="Gonzalez A.J."/>
            <person name="Green P.J."/>
            <person name="Hallab A."/>
            <person name="Hartog M."/>
            <person name="Hua A."/>
            <person name="Humphray S.J."/>
            <person name="Jeong D.H."/>
            <person name="Jing Y."/>
            <person name="Jocker A."/>
            <person name="Kenton S.M."/>
            <person name="Kim D.J."/>
            <person name="Klee K."/>
            <person name="Lai H."/>
            <person name="Lang C."/>
            <person name="Lin S."/>
            <person name="Macmil S.L."/>
            <person name="Magdelenat G."/>
            <person name="Matthews L."/>
            <person name="McCorrison J."/>
            <person name="Monaghan E.L."/>
            <person name="Mun J.H."/>
            <person name="Najar F.Z."/>
            <person name="Nicholson C."/>
            <person name="Noirot C."/>
            <person name="O'Bleness M."/>
            <person name="Paule C.R."/>
            <person name="Poulain J."/>
            <person name="Prion F."/>
            <person name="Qin B."/>
            <person name="Qu C."/>
            <person name="Retzel E.F."/>
            <person name="Riddle C."/>
            <person name="Sallet E."/>
            <person name="Samain S."/>
            <person name="Samson N."/>
            <person name="Sanders I."/>
            <person name="Saurat O."/>
            <person name="Scarpelli C."/>
            <person name="Schiex T."/>
            <person name="Segurens B."/>
            <person name="Severin A.J."/>
            <person name="Sherrier D.J."/>
            <person name="Shi R."/>
            <person name="Sims S."/>
            <person name="Singer S.R."/>
            <person name="Sinharoy S."/>
            <person name="Sterck L."/>
            <person name="Viollet A."/>
            <person name="Wang B.B."/>
            <person name="Wang K."/>
            <person name="Wang M."/>
            <person name="Wang X."/>
            <person name="Warfsmann J."/>
            <person name="Weissenbach J."/>
            <person name="White D.D."/>
            <person name="White J.D."/>
            <person name="Wiley G.B."/>
            <person name="Wincker P."/>
            <person name="Xing Y."/>
            <person name="Yang L."/>
            <person name="Yao Z."/>
            <person name="Ying F."/>
            <person name="Zhai J."/>
            <person name="Zhou L."/>
            <person name="Zuber A."/>
            <person name="Denarie J."/>
            <person name="Dixon R.A."/>
            <person name="May G.D."/>
            <person name="Schwartz D.C."/>
            <person name="Rogers J."/>
            <person name="Quetier F."/>
            <person name="Town C.D."/>
            <person name="Roe B.A."/>
        </authorList>
    </citation>
    <scope>NUCLEOTIDE SEQUENCE [LARGE SCALE GENOMIC DNA]</scope>
    <source>
        <strain evidence="11">A17</strain>
        <strain evidence="13 14">cv. Jemalong A17</strain>
    </source>
</reference>
<evidence type="ECO:0000259" key="8">
    <source>
        <dbReference type="Pfam" id="PF23559"/>
    </source>
</evidence>
<dbReference type="InterPro" id="IPR042197">
    <property type="entry name" value="Apaf_helical"/>
</dbReference>
<dbReference type="InterPro" id="IPR058922">
    <property type="entry name" value="WHD_DRP"/>
</dbReference>
<keyword evidence="3" id="KW-0547">Nucleotide-binding</keyword>
<dbReference type="InterPro" id="IPR002182">
    <property type="entry name" value="NB-ARC"/>
</dbReference>
<keyword evidence="14" id="KW-1185">Reference proteome</keyword>
<dbReference type="SUPFAM" id="SSF52540">
    <property type="entry name" value="P-loop containing nucleoside triphosphate hydrolases"/>
    <property type="match status" value="1"/>
</dbReference>
<dbReference type="PANTHER" id="PTHR36766:SF45">
    <property type="entry name" value="NB-ARC DOMAIN-CONTAINING PROTEIN"/>
    <property type="match status" value="1"/>
</dbReference>
<dbReference type="PRINTS" id="PR00364">
    <property type="entry name" value="DISEASERSIST"/>
</dbReference>
<reference evidence="12" key="7">
    <citation type="journal article" date="2018" name="Nat. Plants">
        <title>Whole-genome landscape of Medicago truncatula symbiotic genes.</title>
        <authorList>
            <person name="Pecrix Y."/>
            <person name="Gamas P."/>
            <person name="Carrere S."/>
        </authorList>
    </citation>
    <scope>NUCLEOTIDE SEQUENCE</scope>
    <source>
        <tissue evidence="12">Leaves</tissue>
    </source>
</reference>
<dbReference type="Pfam" id="PF18052">
    <property type="entry name" value="Rx_N"/>
    <property type="match status" value="1"/>
</dbReference>
<keyword evidence="12" id="KW-0378">Hydrolase</keyword>
<dbReference type="AlphaFoldDB" id="A2Q572"/>
<keyword evidence="5" id="KW-0067">ATP-binding</keyword>
<evidence type="ECO:0000313" key="13">
    <source>
        <dbReference type="EnsemblPlants" id="AES65410"/>
    </source>
</evidence>
<dbReference type="Gene3D" id="3.80.10.10">
    <property type="entry name" value="Ribonuclease Inhibitor"/>
    <property type="match status" value="2"/>
</dbReference>
<dbReference type="Gene3D" id="3.40.50.300">
    <property type="entry name" value="P-loop containing nucleotide triphosphate hydrolases"/>
    <property type="match status" value="1"/>
</dbReference>
<feature type="domain" description="Disease resistance N-terminal" evidence="7">
    <location>
        <begin position="15"/>
        <end position="101"/>
    </location>
</feature>
<dbReference type="InterPro" id="IPR056789">
    <property type="entry name" value="LRR_R13L1-DRL21"/>
</dbReference>
<evidence type="ECO:0000256" key="1">
    <source>
        <dbReference type="ARBA" id="ARBA00022614"/>
    </source>
</evidence>
<dbReference type="GO" id="GO:0016787">
    <property type="term" value="F:hydrolase activity"/>
    <property type="evidence" value="ECO:0007669"/>
    <property type="project" value="UniProtKB-KW"/>
</dbReference>
<feature type="domain" description="NB-ARC" evidence="6">
    <location>
        <begin position="160"/>
        <end position="328"/>
    </location>
</feature>
<dbReference type="InterPro" id="IPR032675">
    <property type="entry name" value="LRR_dom_sf"/>
</dbReference>
<dbReference type="EnsemblPlants" id="AES65410">
    <property type="protein sequence ID" value="AES65410"/>
    <property type="gene ID" value="MTR_2g039090"/>
</dbReference>
<dbReference type="Gramene" id="rna9319">
    <property type="protein sequence ID" value="RHN73501.1"/>
    <property type="gene ID" value="gene9319"/>
</dbReference>
<dbReference type="Pfam" id="PF25019">
    <property type="entry name" value="LRR_R13L1-DRL21"/>
    <property type="match status" value="1"/>
</dbReference>
<dbReference type="GO" id="GO:0043531">
    <property type="term" value="F:ADP binding"/>
    <property type="evidence" value="ECO:0007669"/>
    <property type="project" value="InterPro"/>
</dbReference>
<reference evidence="15" key="6">
    <citation type="journal article" date="2018" name="Nat. Plants">
        <title>Whole-genome landscape of Medicago truncatula symbiotic genes.</title>
        <authorList>
            <person name="Pecrix Y."/>
            <person name="Staton S.E."/>
            <person name="Sallet E."/>
            <person name="Lelandais-Briere C."/>
            <person name="Moreau S."/>
            <person name="Carrere S."/>
            <person name="Blein T."/>
            <person name="Jardinaud M.F."/>
            <person name="Latrasse D."/>
            <person name="Zouine M."/>
            <person name="Zahm M."/>
            <person name="Kreplak J."/>
            <person name="Mayjonade B."/>
            <person name="Satge C."/>
            <person name="Perez M."/>
            <person name="Cauet S."/>
            <person name="Marande W."/>
            <person name="Chantry-Darmon C."/>
            <person name="Lopez-Roques C."/>
            <person name="Bouchez O."/>
            <person name="Berard A."/>
            <person name="Debelle F."/>
            <person name="Munos S."/>
            <person name="Bendahmane A."/>
            <person name="Berges H."/>
            <person name="Niebel A."/>
            <person name="Buitink J."/>
            <person name="Frugier F."/>
            <person name="Benhamed M."/>
            <person name="Crespi M."/>
            <person name="Gouzy J."/>
            <person name="Gamas P."/>
        </authorList>
    </citation>
    <scope>NUCLEOTIDE SEQUENCE [LARGE SCALE GENOMIC DNA]</scope>
    <source>
        <strain evidence="15">cv. Jemalong A17</strain>
    </source>
</reference>
<evidence type="ECO:0000313" key="12">
    <source>
        <dbReference type="EMBL" id="RHN73501.1"/>
    </source>
</evidence>
<dbReference type="EMBL" id="CM001218">
    <property type="protein sequence ID" value="AES65410.1"/>
    <property type="molecule type" value="Genomic_DNA"/>
</dbReference>
<dbReference type="GO" id="GO:0005524">
    <property type="term" value="F:ATP binding"/>
    <property type="evidence" value="ECO:0007669"/>
    <property type="project" value="UniProtKB-KW"/>
</dbReference>
<feature type="domain" description="Disease resistance protein winged helix" evidence="8">
    <location>
        <begin position="416"/>
        <end position="487"/>
    </location>
</feature>
<dbReference type="PaxDb" id="3880-AES65410"/>
<dbReference type="Pfam" id="PF00931">
    <property type="entry name" value="NB-ARC"/>
    <property type="match status" value="1"/>
</dbReference>
<name>A2Q572_MEDTR</name>
<evidence type="ECO:0000256" key="2">
    <source>
        <dbReference type="ARBA" id="ARBA00022737"/>
    </source>
</evidence>
<evidence type="ECO:0000259" key="9">
    <source>
        <dbReference type="Pfam" id="PF25019"/>
    </source>
</evidence>